<keyword evidence="4" id="KW-1185">Reference proteome</keyword>
<evidence type="ECO:0000256" key="2">
    <source>
        <dbReference type="SAM" id="Phobius"/>
    </source>
</evidence>
<dbReference type="AlphaFoldDB" id="A0A5N7BDF8"/>
<keyword evidence="2" id="KW-1133">Transmembrane helix</keyword>
<feature type="transmembrane region" description="Helical" evidence="2">
    <location>
        <begin position="38"/>
        <end position="59"/>
    </location>
</feature>
<gene>
    <name evidence="3" type="ORF">BDV26DRAFT_155062</name>
</gene>
<sequence length="98" mass="11313">MHICSCQDHRLWSSTYVLRYRDKCDAHRERKRKEKIELPNFYTAVLATWILITSTNMLGCAAANNNRDTNNSQTANPSLKKKKRINHSSRLPNANGSH</sequence>
<proteinExistence type="predicted"/>
<evidence type="ECO:0000313" key="3">
    <source>
        <dbReference type="EMBL" id="KAE8379803.1"/>
    </source>
</evidence>
<dbReference type="Proteomes" id="UP000326198">
    <property type="component" value="Unassembled WGS sequence"/>
</dbReference>
<evidence type="ECO:0000256" key="1">
    <source>
        <dbReference type="SAM" id="MobiDB-lite"/>
    </source>
</evidence>
<dbReference type="EMBL" id="ML736189">
    <property type="protein sequence ID" value="KAE8379803.1"/>
    <property type="molecule type" value="Genomic_DNA"/>
</dbReference>
<protein>
    <submittedName>
        <fullName evidence="3">Uncharacterized protein</fullName>
    </submittedName>
</protein>
<keyword evidence="2" id="KW-0812">Transmembrane</keyword>
<feature type="compositionally biased region" description="Polar residues" evidence="1">
    <location>
        <begin position="88"/>
        <end position="98"/>
    </location>
</feature>
<feature type="compositionally biased region" description="Polar residues" evidence="1">
    <location>
        <begin position="64"/>
        <end position="77"/>
    </location>
</feature>
<organism evidence="3 4">
    <name type="scientific">Aspergillus bertholletiae</name>
    <dbReference type="NCBI Taxonomy" id="1226010"/>
    <lineage>
        <taxon>Eukaryota</taxon>
        <taxon>Fungi</taxon>
        <taxon>Dikarya</taxon>
        <taxon>Ascomycota</taxon>
        <taxon>Pezizomycotina</taxon>
        <taxon>Eurotiomycetes</taxon>
        <taxon>Eurotiomycetidae</taxon>
        <taxon>Eurotiales</taxon>
        <taxon>Aspergillaceae</taxon>
        <taxon>Aspergillus</taxon>
        <taxon>Aspergillus subgen. Circumdati</taxon>
    </lineage>
</organism>
<reference evidence="3 4" key="1">
    <citation type="submission" date="2019-04" db="EMBL/GenBank/DDBJ databases">
        <title>Friends and foes A comparative genomics studyof 23 Aspergillus species from section Flavi.</title>
        <authorList>
            <consortium name="DOE Joint Genome Institute"/>
            <person name="Kjaerbolling I."/>
            <person name="Vesth T."/>
            <person name="Frisvad J.C."/>
            <person name="Nybo J.L."/>
            <person name="Theobald S."/>
            <person name="Kildgaard S."/>
            <person name="Isbrandt T."/>
            <person name="Kuo A."/>
            <person name="Sato A."/>
            <person name="Lyhne E.K."/>
            <person name="Kogle M.E."/>
            <person name="Wiebenga A."/>
            <person name="Kun R.S."/>
            <person name="Lubbers R.J."/>
            <person name="Makela M.R."/>
            <person name="Barry K."/>
            <person name="Chovatia M."/>
            <person name="Clum A."/>
            <person name="Daum C."/>
            <person name="Haridas S."/>
            <person name="He G."/>
            <person name="LaButti K."/>
            <person name="Lipzen A."/>
            <person name="Mondo S."/>
            <person name="Riley R."/>
            <person name="Salamov A."/>
            <person name="Simmons B.A."/>
            <person name="Magnuson J.K."/>
            <person name="Henrissat B."/>
            <person name="Mortensen U.H."/>
            <person name="Larsen T.O."/>
            <person name="Devries R.P."/>
            <person name="Grigoriev I.V."/>
            <person name="Machida M."/>
            <person name="Baker S.E."/>
            <person name="Andersen M.R."/>
        </authorList>
    </citation>
    <scope>NUCLEOTIDE SEQUENCE [LARGE SCALE GENOMIC DNA]</scope>
    <source>
        <strain evidence="3 4">IBT 29228</strain>
    </source>
</reference>
<name>A0A5N7BDF8_9EURO</name>
<accession>A0A5N7BDF8</accession>
<keyword evidence="2" id="KW-0472">Membrane</keyword>
<evidence type="ECO:0000313" key="4">
    <source>
        <dbReference type="Proteomes" id="UP000326198"/>
    </source>
</evidence>
<feature type="region of interest" description="Disordered" evidence="1">
    <location>
        <begin position="64"/>
        <end position="98"/>
    </location>
</feature>